<feature type="site" description="Increases basicity of active site His" evidence="2">
    <location>
        <position position="137"/>
    </location>
</feature>
<dbReference type="SUPFAM" id="SSF51161">
    <property type="entry name" value="Trimeric LpxA-like enzymes"/>
    <property type="match status" value="1"/>
</dbReference>
<dbReference type="InterPro" id="IPR020019">
    <property type="entry name" value="AcTrfase_PglD-like"/>
</dbReference>
<proteinExistence type="inferred from homology"/>
<comment type="similarity">
    <text evidence="1">Belongs to the transferase hexapeptide repeat family.</text>
</comment>
<organism evidence="5 6">
    <name type="scientific">Pseudoalteromonas luteoviolacea</name>
    <dbReference type="NCBI Taxonomy" id="43657"/>
    <lineage>
        <taxon>Bacteria</taxon>
        <taxon>Pseudomonadati</taxon>
        <taxon>Pseudomonadota</taxon>
        <taxon>Gammaproteobacteria</taxon>
        <taxon>Alteromonadales</taxon>
        <taxon>Pseudoalteromonadaceae</taxon>
        <taxon>Pseudoalteromonas</taxon>
    </lineage>
</organism>
<dbReference type="PANTHER" id="PTHR43300">
    <property type="entry name" value="ACETYLTRANSFERASE"/>
    <property type="match status" value="1"/>
</dbReference>
<sequence>MGKLAIFGTSGFAYEVADVAVSMGIEKIILLTNEKDFDNVDERFEVLHESEVSNLVEQGYQFAMGIGEPELREKVFNKFNDLEYPNLIHKNASLGYGQRELINKSQGNVITAGVAMTNNIQLGNFCIFNLLSTVGHDCIIEDFVSVMPSVNISGNVKLEKGAYLGVGATILQGQLDDKLTIGEGTVVGAASLVRKSVPSYKIVVGSPAKILKDISK</sequence>
<feature type="domain" description="PglD N-terminal" evidence="4">
    <location>
        <begin position="3"/>
        <end position="79"/>
    </location>
</feature>
<dbReference type="InterPro" id="IPR011004">
    <property type="entry name" value="Trimer_LpxA-like_sf"/>
</dbReference>
<comment type="caution">
    <text evidence="5">The sequence shown here is derived from an EMBL/GenBank/DDBJ whole genome shotgun (WGS) entry which is preliminary data.</text>
</comment>
<dbReference type="Gene3D" id="2.160.10.10">
    <property type="entry name" value="Hexapeptide repeat proteins"/>
    <property type="match status" value="1"/>
</dbReference>
<evidence type="ECO:0000256" key="2">
    <source>
        <dbReference type="PIRSR" id="PIRSR620019-1"/>
    </source>
</evidence>
<evidence type="ECO:0000256" key="3">
    <source>
        <dbReference type="PIRSR" id="PIRSR620019-2"/>
    </source>
</evidence>
<evidence type="ECO:0000256" key="1">
    <source>
        <dbReference type="ARBA" id="ARBA00007274"/>
    </source>
</evidence>
<evidence type="ECO:0000313" key="5">
    <source>
        <dbReference type="EMBL" id="OCQ20330.1"/>
    </source>
</evidence>
<dbReference type="AlphaFoldDB" id="A0A1C0TNA3"/>
<dbReference type="Proteomes" id="UP000093366">
    <property type="component" value="Unassembled WGS sequence"/>
</dbReference>
<name>A0A1C0TNA3_9GAMM</name>
<dbReference type="CDD" id="cd03360">
    <property type="entry name" value="LbH_AT_putative"/>
    <property type="match status" value="1"/>
</dbReference>
<dbReference type="EMBL" id="MAUJ01000006">
    <property type="protein sequence ID" value="OCQ20330.1"/>
    <property type="molecule type" value="Genomic_DNA"/>
</dbReference>
<gene>
    <name evidence="5" type="ORF">A7985_17255</name>
</gene>
<dbReference type="PANTHER" id="PTHR43300:SF7">
    <property type="entry name" value="UDP-N-ACETYLBACILLOSAMINE N-ACETYLTRANSFERASE"/>
    <property type="match status" value="1"/>
</dbReference>
<reference evidence="6" key="1">
    <citation type="submission" date="2016-07" db="EMBL/GenBank/DDBJ databases">
        <authorList>
            <person name="Florea S."/>
            <person name="Webb J.S."/>
            <person name="Jaromczyk J."/>
            <person name="Schardl C.L."/>
        </authorList>
    </citation>
    <scope>NUCLEOTIDE SEQUENCE [LARGE SCALE GENOMIC DNA]</scope>
    <source>
        <strain evidence="6">IPB1</strain>
    </source>
</reference>
<dbReference type="Pfam" id="PF17836">
    <property type="entry name" value="PglD_N"/>
    <property type="match status" value="1"/>
</dbReference>
<feature type="binding site" evidence="3">
    <location>
        <position position="67"/>
    </location>
    <ligand>
        <name>substrate</name>
    </ligand>
</feature>
<protein>
    <recommendedName>
        <fullName evidence="4">PglD N-terminal domain-containing protein</fullName>
    </recommendedName>
</protein>
<dbReference type="InterPro" id="IPR050179">
    <property type="entry name" value="Trans_hexapeptide_repeat"/>
</dbReference>
<dbReference type="InterPro" id="IPR041561">
    <property type="entry name" value="PglD_N"/>
</dbReference>
<accession>A0A1C0TNA3</accession>
<dbReference type="Gene3D" id="3.40.50.20">
    <property type="match status" value="1"/>
</dbReference>
<feature type="active site" description="Proton acceptor" evidence="2">
    <location>
        <position position="136"/>
    </location>
</feature>
<evidence type="ECO:0000259" key="4">
    <source>
        <dbReference type="Pfam" id="PF17836"/>
    </source>
</evidence>
<evidence type="ECO:0000313" key="6">
    <source>
        <dbReference type="Proteomes" id="UP000093366"/>
    </source>
</evidence>